<reference evidence="1" key="2">
    <citation type="submission" date="2021-04" db="EMBL/GenBank/DDBJ databases">
        <authorList>
            <person name="Gilroy R."/>
        </authorList>
    </citation>
    <scope>NUCLEOTIDE SEQUENCE</scope>
    <source>
        <strain evidence="1">CHK193-4272</strain>
    </source>
</reference>
<gene>
    <name evidence="1" type="ORF">H9746_07385</name>
</gene>
<accession>A0A9D1PI79</accession>
<protein>
    <submittedName>
        <fullName evidence="1">DUF177 domain-containing protein</fullName>
    </submittedName>
</protein>
<dbReference type="PANTHER" id="PTHR34374:SF1">
    <property type="entry name" value="LARGE RIBOSOMAL RNA SUBUNIT ACCUMULATION PROTEIN YCED HOMOLOG 1, CHLOROPLASTIC"/>
    <property type="match status" value="1"/>
</dbReference>
<name>A0A9D1PI79_9FIRM</name>
<sequence length="168" mass="18662">MKIDLKKLNGIYGSKITFENEVDLSSEDVFGEKPFQTPVKYHGEIVNHLGVLRLSGDISAVLNTHCARCLKPLEETISAHVDAVLSRDESDEEDVFQITQDSVEVEDILVPELLLQVQMTYLCKEDCKGLCPICGTNRNTNPCNCESRQIDPRFAALAALLGDKQGHD</sequence>
<dbReference type="Pfam" id="PF02620">
    <property type="entry name" value="YceD"/>
    <property type="match status" value="1"/>
</dbReference>
<dbReference type="AlphaFoldDB" id="A0A9D1PI79"/>
<dbReference type="Proteomes" id="UP000886808">
    <property type="component" value="Unassembled WGS sequence"/>
</dbReference>
<dbReference type="PANTHER" id="PTHR34374">
    <property type="entry name" value="LARGE RIBOSOMAL RNA SUBUNIT ACCUMULATION PROTEIN YCED HOMOLOG 1, CHLOROPLASTIC"/>
    <property type="match status" value="1"/>
</dbReference>
<comment type="caution">
    <text evidence="1">The sequence shown here is derived from an EMBL/GenBank/DDBJ whole genome shotgun (WGS) entry which is preliminary data.</text>
</comment>
<proteinExistence type="predicted"/>
<reference evidence="1" key="1">
    <citation type="journal article" date="2021" name="PeerJ">
        <title>Extensive microbial diversity within the chicken gut microbiome revealed by metagenomics and culture.</title>
        <authorList>
            <person name="Gilroy R."/>
            <person name="Ravi A."/>
            <person name="Getino M."/>
            <person name="Pursley I."/>
            <person name="Horton D.L."/>
            <person name="Alikhan N.F."/>
            <person name="Baker D."/>
            <person name="Gharbi K."/>
            <person name="Hall N."/>
            <person name="Watson M."/>
            <person name="Adriaenssens E.M."/>
            <person name="Foster-Nyarko E."/>
            <person name="Jarju S."/>
            <person name="Secka A."/>
            <person name="Antonio M."/>
            <person name="Oren A."/>
            <person name="Chaudhuri R.R."/>
            <person name="La Ragione R."/>
            <person name="Hildebrand F."/>
            <person name="Pallen M.J."/>
        </authorList>
    </citation>
    <scope>NUCLEOTIDE SEQUENCE</scope>
    <source>
        <strain evidence="1">CHK193-4272</strain>
    </source>
</reference>
<evidence type="ECO:0000313" key="2">
    <source>
        <dbReference type="Proteomes" id="UP000886808"/>
    </source>
</evidence>
<organism evidence="1 2">
    <name type="scientific">Candidatus Butyricicoccus avistercoris</name>
    <dbReference type="NCBI Taxonomy" id="2838518"/>
    <lineage>
        <taxon>Bacteria</taxon>
        <taxon>Bacillati</taxon>
        <taxon>Bacillota</taxon>
        <taxon>Clostridia</taxon>
        <taxon>Eubacteriales</taxon>
        <taxon>Butyricicoccaceae</taxon>
        <taxon>Butyricicoccus</taxon>
    </lineage>
</organism>
<evidence type="ECO:0000313" key="1">
    <source>
        <dbReference type="EMBL" id="HIV62646.1"/>
    </source>
</evidence>
<dbReference type="EMBL" id="DXIE01000043">
    <property type="protein sequence ID" value="HIV62646.1"/>
    <property type="molecule type" value="Genomic_DNA"/>
</dbReference>
<dbReference type="InterPro" id="IPR003772">
    <property type="entry name" value="YceD"/>
</dbReference>